<dbReference type="EMBL" id="CADEAL010000155">
    <property type="protein sequence ID" value="CAB1415404.1"/>
    <property type="molecule type" value="Genomic_DNA"/>
</dbReference>
<dbReference type="Proteomes" id="UP001153269">
    <property type="component" value="Unassembled WGS sequence"/>
</dbReference>
<evidence type="ECO:0000313" key="3">
    <source>
        <dbReference type="Proteomes" id="UP001153269"/>
    </source>
</evidence>
<keyword evidence="3" id="KW-1185">Reference proteome</keyword>
<name>A0A9N7TNE8_PLEPL</name>
<gene>
    <name evidence="2" type="ORF">PLEPLA_LOCUS3120</name>
</gene>
<reference evidence="2" key="1">
    <citation type="submission" date="2020-03" db="EMBL/GenBank/DDBJ databases">
        <authorList>
            <person name="Weist P."/>
        </authorList>
    </citation>
    <scope>NUCLEOTIDE SEQUENCE</scope>
</reference>
<sequence length="155" mass="16732">MNPPFTLEEQRRTSSAMNTVEFHRCIHLAAPQGDNEKQTLAAASPPAASLLRGQLTAPDPHSPLSRRAGNHPQSRTGTSHAPSRLALARKGTGHQSRARRAPCGYLIVAVTGGRSRGHRGLPAADALRATHLWMQHTPLMLGLEPVEKRGFVAFT</sequence>
<dbReference type="AlphaFoldDB" id="A0A9N7TNE8"/>
<comment type="caution">
    <text evidence="2">The sequence shown here is derived from an EMBL/GenBank/DDBJ whole genome shotgun (WGS) entry which is preliminary data.</text>
</comment>
<organism evidence="2 3">
    <name type="scientific">Pleuronectes platessa</name>
    <name type="common">European plaice</name>
    <dbReference type="NCBI Taxonomy" id="8262"/>
    <lineage>
        <taxon>Eukaryota</taxon>
        <taxon>Metazoa</taxon>
        <taxon>Chordata</taxon>
        <taxon>Craniata</taxon>
        <taxon>Vertebrata</taxon>
        <taxon>Euteleostomi</taxon>
        <taxon>Actinopterygii</taxon>
        <taxon>Neopterygii</taxon>
        <taxon>Teleostei</taxon>
        <taxon>Neoteleostei</taxon>
        <taxon>Acanthomorphata</taxon>
        <taxon>Carangaria</taxon>
        <taxon>Pleuronectiformes</taxon>
        <taxon>Pleuronectoidei</taxon>
        <taxon>Pleuronectidae</taxon>
        <taxon>Pleuronectes</taxon>
    </lineage>
</organism>
<evidence type="ECO:0000256" key="1">
    <source>
        <dbReference type="SAM" id="MobiDB-lite"/>
    </source>
</evidence>
<feature type="compositionally biased region" description="Polar residues" evidence="1">
    <location>
        <begin position="71"/>
        <end position="81"/>
    </location>
</feature>
<feature type="region of interest" description="Disordered" evidence="1">
    <location>
        <begin position="49"/>
        <end position="98"/>
    </location>
</feature>
<proteinExistence type="predicted"/>
<protein>
    <submittedName>
        <fullName evidence="2">Uncharacterized protein</fullName>
    </submittedName>
</protein>
<accession>A0A9N7TNE8</accession>
<evidence type="ECO:0000313" key="2">
    <source>
        <dbReference type="EMBL" id="CAB1415404.1"/>
    </source>
</evidence>